<dbReference type="AlphaFoldDB" id="A0A419T4S3"/>
<evidence type="ECO:0000256" key="3">
    <source>
        <dbReference type="ARBA" id="ARBA00012095"/>
    </source>
</evidence>
<keyword evidence="8" id="KW-1185">Reference proteome</keyword>
<keyword evidence="4 7" id="KW-0808">Transferase</keyword>
<dbReference type="GO" id="GO:0047324">
    <property type="term" value="F:phosphoenolpyruvate-glycerone phosphotransferase activity"/>
    <property type="evidence" value="ECO:0007669"/>
    <property type="project" value="UniProtKB-EC"/>
</dbReference>
<dbReference type="EMBL" id="MCIB01000010">
    <property type="protein sequence ID" value="RKD32547.1"/>
    <property type="molecule type" value="Genomic_DNA"/>
</dbReference>
<dbReference type="GO" id="GO:0009401">
    <property type="term" value="P:phosphoenolpyruvate-dependent sugar phosphotransferase system"/>
    <property type="evidence" value="ECO:0007669"/>
    <property type="project" value="InterPro"/>
</dbReference>
<dbReference type="InterPro" id="IPR036662">
    <property type="entry name" value="PTS_EIIA_man-typ_sf"/>
</dbReference>
<comment type="function">
    <text evidence="2">Component of the dihydroxyacetone kinase complex, which is responsible for the phosphoenolpyruvate (PEP)-dependent phosphorylation of dihydroxyacetone. DhaM serves as the phosphoryl donor. Is phosphorylated by phosphoenolpyruvate in an EI- and HPr-dependent reaction, and a phosphorelay system on histidine residues finally leads to phosphoryl transfer to DhaL and dihydroxyacetone.</text>
</comment>
<accession>A0A419T4S3</accession>
<evidence type="ECO:0000313" key="8">
    <source>
        <dbReference type="Proteomes" id="UP000284177"/>
    </source>
</evidence>
<dbReference type="InterPro" id="IPR012844">
    <property type="entry name" value="DhaM_N"/>
</dbReference>
<comment type="subunit">
    <text evidence="5">Homodimer. The dihydroxyacetone kinase complex is composed of a homodimer of DhaM, a homodimer of DhaK and the subunit DhaL.</text>
</comment>
<dbReference type="RefSeq" id="WP_120168382.1">
    <property type="nucleotide sequence ID" value="NZ_MCIB01000010.1"/>
</dbReference>
<dbReference type="InterPro" id="IPR004701">
    <property type="entry name" value="PTS_EIIA_man-typ"/>
</dbReference>
<evidence type="ECO:0000256" key="2">
    <source>
        <dbReference type="ARBA" id="ARBA00002788"/>
    </source>
</evidence>
<comment type="caution">
    <text evidence="7">The sequence shown here is derived from an EMBL/GenBank/DDBJ whole genome shotgun (WGS) entry which is preliminary data.</text>
</comment>
<dbReference type="InterPro" id="IPR039643">
    <property type="entry name" value="DhaM"/>
</dbReference>
<reference evidence="7 8" key="1">
    <citation type="submission" date="2016-08" db="EMBL/GenBank/DDBJ databases">
        <title>Novel Firmicutes and Novel Genomes.</title>
        <authorList>
            <person name="Poppleton D.I."/>
            <person name="Gribaldo S."/>
        </authorList>
    </citation>
    <scope>NUCLEOTIDE SEQUENCE [LARGE SCALE GENOMIC DNA]</scope>
    <source>
        <strain evidence="7 8">CTT3</strain>
    </source>
</reference>
<dbReference type="OrthoDB" id="7065393at2"/>
<dbReference type="GO" id="GO:0016020">
    <property type="term" value="C:membrane"/>
    <property type="evidence" value="ECO:0007669"/>
    <property type="project" value="InterPro"/>
</dbReference>
<dbReference type="GO" id="GO:0019563">
    <property type="term" value="P:glycerol catabolic process"/>
    <property type="evidence" value="ECO:0007669"/>
    <property type="project" value="InterPro"/>
</dbReference>
<comment type="catalytic activity">
    <reaction evidence="1">
        <text>dihydroxyacetone + phosphoenolpyruvate = dihydroxyacetone phosphate + pyruvate</text>
        <dbReference type="Rhea" id="RHEA:18381"/>
        <dbReference type="ChEBI" id="CHEBI:15361"/>
        <dbReference type="ChEBI" id="CHEBI:16016"/>
        <dbReference type="ChEBI" id="CHEBI:57642"/>
        <dbReference type="ChEBI" id="CHEBI:58702"/>
        <dbReference type="EC" id="2.7.1.121"/>
    </reaction>
</comment>
<dbReference type="Pfam" id="PF03610">
    <property type="entry name" value="EIIA-man"/>
    <property type="match status" value="1"/>
</dbReference>
<dbReference type="PANTHER" id="PTHR38594">
    <property type="entry name" value="PEP-DEPENDENT DIHYDROXYACETONE KINASE, PHOSPHORYL DONOR SUBUNIT DHAM"/>
    <property type="match status" value="1"/>
</dbReference>
<dbReference type="Gene3D" id="3.40.50.510">
    <property type="entry name" value="Phosphotransferase system, mannose-type IIA component"/>
    <property type="match status" value="1"/>
</dbReference>
<dbReference type="EC" id="2.7.1.121" evidence="3"/>
<dbReference type="NCBIfam" id="TIGR02364">
    <property type="entry name" value="dha_pts"/>
    <property type="match status" value="1"/>
</dbReference>
<sequence length="132" mass="13680">MVGIVIVSHSSKIAEGIVELSRQMVQSNVKIIPAGGTSDGRIGTDATKILEAIKKANDGDGVIVLADLGSAILSTEMAIDLLDEDIKNKVIIADAPVVEGSVAAAVEASLGSDLEKIKESAEESKRLIKINS</sequence>
<evidence type="ECO:0000256" key="5">
    <source>
        <dbReference type="ARBA" id="ARBA00046577"/>
    </source>
</evidence>
<evidence type="ECO:0000256" key="4">
    <source>
        <dbReference type="ARBA" id="ARBA00022679"/>
    </source>
</evidence>
<dbReference type="PANTHER" id="PTHR38594:SF1">
    <property type="entry name" value="PEP-DEPENDENT DIHYDROXYACETONE KINASE, PHOSPHORYL DONOR SUBUNIT DHAM"/>
    <property type="match status" value="1"/>
</dbReference>
<organism evidence="7 8">
    <name type="scientific">Thermohalobacter berrensis</name>
    <dbReference type="NCBI Taxonomy" id="99594"/>
    <lineage>
        <taxon>Bacteria</taxon>
        <taxon>Bacillati</taxon>
        <taxon>Bacillota</taxon>
        <taxon>Tissierellia</taxon>
        <taxon>Tissierellales</taxon>
        <taxon>Thermohalobacteraceae</taxon>
        <taxon>Thermohalobacter</taxon>
    </lineage>
</organism>
<protein>
    <recommendedName>
        <fullName evidence="3">phosphoenolpyruvate--glycerone phosphotransferase</fullName>
        <ecNumber evidence="3">2.7.1.121</ecNumber>
    </recommendedName>
</protein>
<evidence type="ECO:0000313" key="7">
    <source>
        <dbReference type="EMBL" id="RKD32547.1"/>
    </source>
</evidence>
<feature type="domain" description="PTS EIIA type-4" evidence="6">
    <location>
        <begin position="1"/>
        <end position="128"/>
    </location>
</feature>
<gene>
    <name evidence="7" type="ORF">BET03_10750</name>
</gene>
<evidence type="ECO:0000259" key="6">
    <source>
        <dbReference type="PROSITE" id="PS51096"/>
    </source>
</evidence>
<dbReference type="PROSITE" id="PS51096">
    <property type="entry name" value="PTS_EIIA_TYPE_4"/>
    <property type="match status" value="1"/>
</dbReference>
<keyword evidence="7" id="KW-0418">Kinase</keyword>
<evidence type="ECO:0000256" key="1">
    <source>
        <dbReference type="ARBA" id="ARBA00001113"/>
    </source>
</evidence>
<dbReference type="Proteomes" id="UP000284177">
    <property type="component" value="Unassembled WGS sequence"/>
</dbReference>
<name>A0A419T4S3_9FIRM</name>
<proteinExistence type="predicted"/>
<dbReference type="SUPFAM" id="SSF53062">
    <property type="entry name" value="PTS system fructose IIA component-like"/>
    <property type="match status" value="1"/>
</dbReference>